<accession>Q5NMQ3</accession>
<gene>
    <name evidence="1" type="ordered locus">ZMO1383</name>
</gene>
<proteinExistence type="predicted"/>
<reference evidence="1 2" key="1">
    <citation type="journal article" date="2005" name="Nat. Biotechnol.">
        <title>The genome sequence of the ethanologenic bacterium Zymomonas mobilis ZM4.</title>
        <authorList>
            <person name="Seo J.S."/>
            <person name="Chong H."/>
            <person name="Park H.S."/>
            <person name="Yoon K.O."/>
            <person name="Jung C."/>
            <person name="Kim J.J."/>
            <person name="Hong J.H."/>
            <person name="Kim H."/>
            <person name="Kim J.H."/>
            <person name="Kil J.I."/>
            <person name="Park C.J."/>
            <person name="Oh H.M."/>
            <person name="Lee J.S."/>
            <person name="Jin S.J."/>
            <person name="Um H.W."/>
            <person name="Lee H.J."/>
            <person name="Oh S.J."/>
            <person name="Kim J.Y."/>
            <person name="Kang H.L."/>
            <person name="Lee S.Y."/>
            <person name="Lee K.J."/>
            <person name="Kang H.S."/>
        </authorList>
    </citation>
    <scope>NUCLEOTIDE SEQUENCE [LARGE SCALE GENOMIC DNA]</scope>
    <source>
        <strain evidence="2">ATCC 31821 / ZM4 / CP4</strain>
    </source>
</reference>
<evidence type="ECO:0000313" key="1">
    <source>
        <dbReference type="EMBL" id="AAV90007.1"/>
    </source>
</evidence>
<reference evidence="1 2" key="2">
    <citation type="journal article" date="2009" name="Nat. Biotechnol.">
        <title>Improved genome annotation for Zymomonas mobilis.</title>
        <authorList>
            <person name="Yang S."/>
            <person name="Pappas K.M."/>
            <person name="Hauser L.J."/>
            <person name="Land M.L."/>
            <person name="Chen G.L."/>
            <person name="Hurst G.B."/>
            <person name="Pan C."/>
            <person name="Kouvelis V.N."/>
            <person name="Typas M.A."/>
            <person name="Pelletier D.A."/>
            <person name="Klingeman D.M."/>
            <person name="Chang Y.J."/>
            <person name="Samatova N.F."/>
            <person name="Brown S.D."/>
        </authorList>
    </citation>
    <scope>NUCLEOTIDE SEQUENCE [LARGE SCALE GENOMIC DNA]</scope>
    <source>
        <strain evidence="2">ATCC 31821 / ZM4 / CP4</strain>
    </source>
</reference>
<sequence length="33" mass="3732">MVIMPLSQIKREKDNAGKEAVFLSVPLLSMKKE</sequence>
<name>Q5NMQ3_ZYMMO</name>
<dbReference type="Proteomes" id="UP000001173">
    <property type="component" value="Chromosome"/>
</dbReference>
<keyword evidence="2" id="KW-1185">Reference proteome</keyword>
<organism evidence="1 2">
    <name type="scientific">Zymomonas mobilis subsp. mobilis (strain ATCC 31821 / ZM4 / CP4)</name>
    <dbReference type="NCBI Taxonomy" id="264203"/>
    <lineage>
        <taxon>Bacteria</taxon>
        <taxon>Pseudomonadati</taxon>
        <taxon>Pseudomonadota</taxon>
        <taxon>Alphaproteobacteria</taxon>
        <taxon>Sphingomonadales</taxon>
        <taxon>Zymomonadaceae</taxon>
        <taxon>Zymomonas</taxon>
    </lineage>
</organism>
<dbReference type="STRING" id="264203.ZMO1383"/>
<evidence type="ECO:0000313" key="2">
    <source>
        <dbReference type="Proteomes" id="UP000001173"/>
    </source>
</evidence>
<protein>
    <submittedName>
        <fullName evidence="1">Uncharacterized protein</fullName>
    </submittedName>
</protein>
<dbReference type="EMBL" id="AE008692">
    <property type="protein sequence ID" value="AAV90007.1"/>
    <property type="molecule type" value="Genomic_DNA"/>
</dbReference>
<dbReference type="AlphaFoldDB" id="Q5NMQ3"/>
<dbReference type="HOGENOM" id="CLU_3384587_0_0_5"/>
<dbReference type="KEGG" id="zmo:ZMO1383"/>